<name>A0A5P9P4Q5_9EURY</name>
<evidence type="ECO:0000313" key="3">
    <source>
        <dbReference type="Proteomes" id="UP000326170"/>
    </source>
</evidence>
<evidence type="ECO:0008006" key="4">
    <source>
        <dbReference type="Google" id="ProtNLM"/>
    </source>
</evidence>
<dbReference type="KEGG" id="nas:GCU68_10645"/>
<keyword evidence="1" id="KW-1133">Transmembrane helix</keyword>
<feature type="transmembrane region" description="Helical" evidence="1">
    <location>
        <begin position="193"/>
        <end position="217"/>
    </location>
</feature>
<proteinExistence type="predicted"/>
<feature type="transmembrane region" description="Helical" evidence="1">
    <location>
        <begin position="51"/>
        <end position="71"/>
    </location>
</feature>
<evidence type="ECO:0000313" key="2">
    <source>
        <dbReference type="EMBL" id="QFU82957.1"/>
    </source>
</evidence>
<sequence length="250" mass="24840">MTTQTRRSAVGGRRLRLAIAAALTLVAVGSTTVQAHEVAADQPSNGDPLSLAVVVVAVVSVGILGGLAVILTGTSLRARHHTLFDRCLGGLLVILGVTLGLSAVAEYPTVAVAGLVGGGFLTRSLTTHAEHNHHAELALGTLVTHRTIEGVALVALYQSGSTIGLAGALVVAGHATLETAVVGGLYSERGRPIAALTIGVLQAGFVGGAVAGALLAIVLPLHLSVAVVAIGAGALLVVGNITFSGQHTPA</sequence>
<dbReference type="Proteomes" id="UP000326170">
    <property type="component" value="Chromosome"/>
</dbReference>
<dbReference type="RefSeq" id="WP_152941445.1">
    <property type="nucleotide sequence ID" value="NZ_CP045488.1"/>
</dbReference>
<feature type="transmembrane region" description="Helical" evidence="1">
    <location>
        <begin position="223"/>
        <end position="243"/>
    </location>
</feature>
<accession>A0A5P9P4Q5</accession>
<dbReference type="EMBL" id="CP045488">
    <property type="protein sequence ID" value="QFU82957.1"/>
    <property type="molecule type" value="Genomic_DNA"/>
</dbReference>
<dbReference type="AlphaFoldDB" id="A0A5P9P4Q5"/>
<protein>
    <recommendedName>
        <fullName evidence="4">ZIP family metal transporter</fullName>
    </recommendedName>
</protein>
<dbReference type="GeneID" id="42301507"/>
<gene>
    <name evidence="2" type="ORF">GCU68_10645</name>
</gene>
<keyword evidence="3" id="KW-1185">Reference proteome</keyword>
<reference evidence="2 3" key="1">
    <citation type="journal article" date="2007" name="Int. J. Syst. Evol. Microbiol.">
        <title>Natronorubrum sulfidifaciens sp. nov., an extremely haloalkaliphilic archaeon isolated from Aiding salt lake in Xin-Jiang, China.</title>
        <authorList>
            <person name="Cui H.L."/>
            <person name="Tohty D."/>
            <person name="Liu H.C."/>
            <person name="Liu S.J."/>
            <person name="Oren A."/>
            <person name="Zhou P.J."/>
        </authorList>
    </citation>
    <scope>NUCLEOTIDE SEQUENCE [LARGE SCALE GENOMIC DNA]</scope>
    <source>
        <strain evidence="2 3">7-3</strain>
    </source>
</reference>
<organism evidence="2 3">
    <name type="scientific">Natronorubrum aibiense</name>
    <dbReference type="NCBI Taxonomy" id="348826"/>
    <lineage>
        <taxon>Archaea</taxon>
        <taxon>Methanobacteriati</taxon>
        <taxon>Methanobacteriota</taxon>
        <taxon>Stenosarchaea group</taxon>
        <taxon>Halobacteria</taxon>
        <taxon>Halobacteriales</taxon>
        <taxon>Natrialbaceae</taxon>
        <taxon>Natronorubrum</taxon>
    </lineage>
</organism>
<evidence type="ECO:0000256" key="1">
    <source>
        <dbReference type="SAM" id="Phobius"/>
    </source>
</evidence>
<keyword evidence="1" id="KW-0812">Transmembrane</keyword>
<keyword evidence="1" id="KW-0472">Membrane</keyword>
<feature type="transmembrane region" description="Helical" evidence="1">
    <location>
        <begin position="163"/>
        <end position="186"/>
    </location>
</feature>